<keyword evidence="1" id="KW-0732">Signal</keyword>
<evidence type="ECO:0000313" key="3">
    <source>
        <dbReference type="Proteomes" id="UP000017127"/>
    </source>
</evidence>
<dbReference type="EMBL" id="AUZM01000023">
    <property type="protein sequence ID" value="ERT07303.1"/>
    <property type="molecule type" value="Genomic_DNA"/>
</dbReference>
<protein>
    <submittedName>
        <fullName evidence="2">Uncharacterized protein</fullName>
    </submittedName>
</protein>
<proteinExistence type="predicted"/>
<feature type="signal peptide" evidence="1">
    <location>
        <begin position="1"/>
        <end position="29"/>
    </location>
</feature>
<dbReference type="Proteomes" id="UP000017127">
    <property type="component" value="Unassembled WGS sequence"/>
</dbReference>
<dbReference type="RefSeq" id="WP_023066476.1">
    <property type="nucleotide sequence ID" value="NZ_AUZM01000023.1"/>
</dbReference>
<accession>U7QHC7</accession>
<gene>
    <name evidence="2" type="ORF">M595_2696</name>
</gene>
<feature type="chain" id="PRO_5004688250" evidence="1">
    <location>
        <begin position="30"/>
        <end position="167"/>
    </location>
</feature>
<dbReference type="AlphaFoldDB" id="U7QHC7"/>
<dbReference type="PATRIC" id="fig|1348334.3.peg.2609"/>
<evidence type="ECO:0000256" key="1">
    <source>
        <dbReference type="SAM" id="SignalP"/>
    </source>
</evidence>
<sequence length="167" mass="18457">MTKDQKLNLLAFGAIFTVTGLLLPAPTQAQPLQYKTTPMFENVKLTPDFAPDPLTVRGLSGGPISAQNTAGREETPTGACMGFVDEKPDHKIVLTDFFKYLSLRVQSSEDTVLVVRGPGGSWCNDDYLDMNPGIEGQWLSGTYEIWVGSYDPDSYHPYVLEITHQQQ</sequence>
<reference evidence="2 3" key="1">
    <citation type="journal article" date="2013" name="Front. Microbiol.">
        <title>Comparative genomic analyses of the cyanobacterium, Lyngbya aestuarii BL J, a powerful hydrogen producer.</title>
        <authorList>
            <person name="Kothari A."/>
            <person name="Vaughn M."/>
            <person name="Garcia-Pichel F."/>
        </authorList>
    </citation>
    <scope>NUCLEOTIDE SEQUENCE [LARGE SCALE GENOMIC DNA]</scope>
    <source>
        <strain evidence="2 3">BL J</strain>
    </source>
</reference>
<keyword evidence="3" id="KW-1185">Reference proteome</keyword>
<comment type="caution">
    <text evidence="2">The sequence shown here is derived from an EMBL/GenBank/DDBJ whole genome shotgun (WGS) entry which is preliminary data.</text>
</comment>
<organism evidence="2 3">
    <name type="scientific">Lyngbya aestuarii BL J</name>
    <dbReference type="NCBI Taxonomy" id="1348334"/>
    <lineage>
        <taxon>Bacteria</taxon>
        <taxon>Bacillati</taxon>
        <taxon>Cyanobacteriota</taxon>
        <taxon>Cyanophyceae</taxon>
        <taxon>Oscillatoriophycideae</taxon>
        <taxon>Oscillatoriales</taxon>
        <taxon>Microcoleaceae</taxon>
        <taxon>Lyngbya</taxon>
    </lineage>
</organism>
<name>U7QHC7_9CYAN</name>
<dbReference type="OrthoDB" id="512115at2"/>
<evidence type="ECO:0000313" key="2">
    <source>
        <dbReference type="EMBL" id="ERT07303.1"/>
    </source>
</evidence>